<organism evidence="9 10">
    <name type="scientific">Candidatus Blautia stercorigallinarum</name>
    <dbReference type="NCBI Taxonomy" id="2838501"/>
    <lineage>
        <taxon>Bacteria</taxon>
        <taxon>Bacillati</taxon>
        <taxon>Bacillota</taxon>
        <taxon>Clostridia</taxon>
        <taxon>Lachnospirales</taxon>
        <taxon>Lachnospiraceae</taxon>
        <taxon>Blautia</taxon>
    </lineage>
</organism>
<feature type="domain" description="Glycoside hydrolase family 3 N-terminal" evidence="7">
    <location>
        <begin position="117"/>
        <end position="413"/>
    </location>
</feature>
<keyword evidence="5 9" id="KW-0378">Hydrolase</keyword>
<dbReference type="InterPro" id="IPR017853">
    <property type="entry name" value="GH"/>
</dbReference>
<dbReference type="Gene3D" id="3.40.50.1700">
    <property type="entry name" value="Glycoside hydrolase family 3 C-terminal domain"/>
    <property type="match status" value="1"/>
</dbReference>
<dbReference type="GO" id="GO:0009251">
    <property type="term" value="P:glucan catabolic process"/>
    <property type="evidence" value="ECO:0007669"/>
    <property type="project" value="TreeGrafter"/>
</dbReference>
<dbReference type="EC" id="3.2.1.21" evidence="3"/>
<evidence type="ECO:0000256" key="3">
    <source>
        <dbReference type="ARBA" id="ARBA00012744"/>
    </source>
</evidence>
<dbReference type="InterPro" id="IPR051915">
    <property type="entry name" value="Cellulose_Degrad_GH3"/>
</dbReference>
<accession>A0A9D1PDV9</accession>
<evidence type="ECO:0000313" key="9">
    <source>
        <dbReference type="EMBL" id="HIV39303.1"/>
    </source>
</evidence>
<dbReference type="PRINTS" id="PR00133">
    <property type="entry name" value="GLHYDRLASE3"/>
</dbReference>
<comment type="caution">
    <text evidence="9">The sequence shown here is derived from an EMBL/GenBank/DDBJ whole genome shotgun (WGS) entry which is preliminary data.</text>
</comment>
<dbReference type="PANTHER" id="PTHR30620">
    <property type="entry name" value="PERIPLASMIC BETA-GLUCOSIDASE-RELATED"/>
    <property type="match status" value="1"/>
</dbReference>
<dbReference type="AlphaFoldDB" id="A0A9D1PDV9"/>
<evidence type="ECO:0000256" key="1">
    <source>
        <dbReference type="ARBA" id="ARBA00000448"/>
    </source>
</evidence>
<evidence type="ECO:0000256" key="2">
    <source>
        <dbReference type="ARBA" id="ARBA00005336"/>
    </source>
</evidence>
<dbReference type="Proteomes" id="UP000886814">
    <property type="component" value="Unassembled WGS sequence"/>
</dbReference>
<dbReference type="InterPro" id="IPR001764">
    <property type="entry name" value="Glyco_hydro_3_N"/>
</dbReference>
<dbReference type="InterPro" id="IPR036962">
    <property type="entry name" value="Glyco_hydro_3_N_sf"/>
</dbReference>
<dbReference type="SUPFAM" id="SSF52279">
    <property type="entry name" value="Beta-D-glucan exohydrolase, C-terminal domain"/>
    <property type="match status" value="1"/>
</dbReference>
<name>A0A9D1PDV9_9FIRM</name>
<dbReference type="Gene3D" id="3.20.20.300">
    <property type="entry name" value="Glycoside hydrolase, family 3, N-terminal domain"/>
    <property type="match status" value="1"/>
</dbReference>
<dbReference type="EMBL" id="DXIQ01000063">
    <property type="protein sequence ID" value="HIV39303.1"/>
    <property type="molecule type" value="Genomic_DNA"/>
</dbReference>
<protein>
    <recommendedName>
        <fullName evidence="3">beta-glucosidase</fullName>
        <ecNumber evidence="3">3.2.1.21</ecNumber>
    </recommendedName>
</protein>
<evidence type="ECO:0000256" key="4">
    <source>
        <dbReference type="ARBA" id="ARBA00022729"/>
    </source>
</evidence>
<dbReference type="PANTHER" id="PTHR30620:SF16">
    <property type="entry name" value="LYSOSOMAL BETA GLUCOSIDASE"/>
    <property type="match status" value="1"/>
</dbReference>
<reference evidence="9" key="1">
    <citation type="journal article" date="2021" name="PeerJ">
        <title>Extensive microbial diversity within the chicken gut microbiome revealed by metagenomics and culture.</title>
        <authorList>
            <person name="Gilroy R."/>
            <person name="Ravi A."/>
            <person name="Getino M."/>
            <person name="Pursley I."/>
            <person name="Horton D.L."/>
            <person name="Alikhan N.F."/>
            <person name="Baker D."/>
            <person name="Gharbi K."/>
            <person name="Hall N."/>
            <person name="Watson M."/>
            <person name="Adriaenssens E.M."/>
            <person name="Foster-Nyarko E."/>
            <person name="Jarju S."/>
            <person name="Secka A."/>
            <person name="Antonio M."/>
            <person name="Oren A."/>
            <person name="Chaudhuri R.R."/>
            <person name="La Ragione R."/>
            <person name="Hildebrand F."/>
            <person name="Pallen M.J."/>
        </authorList>
    </citation>
    <scope>NUCLEOTIDE SEQUENCE</scope>
    <source>
        <strain evidence="9">CHK195-9823</strain>
    </source>
</reference>
<evidence type="ECO:0000259" key="8">
    <source>
        <dbReference type="Pfam" id="PF01915"/>
    </source>
</evidence>
<comment type="similarity">
    <text evidence="2">Belongs to the glycosyl hydrolase 3 family.</text>
</comment>
<keyword evidence="4" id="KW-0732">Signal</keyword>
<evidence type="ECO:0000256" key="5">
    <source>
        <dbReference type="ARBA" id="ARBA00022801"/>
    </source>
</evidence>
<dbReference type="InterPro" id="IPR036881">
    <property type="entry name" value="Glyco_hydro_3_C_sf"/>
</dbReference>
<comment type="catalytic activity">
    <reaction evidence="1">
        <text>Hydrolysis of terminal, non-reducing beta-D-glucosyl residues with release of beta-D-glucose.</text>
        <dbReference type="EC" id="3.2.1.21"/>
    </reaction>
</comment>
<dbReference type="Pfam" id="PF01915">
    <property type="entry name" value="Glyco_hydro_3_C"/>
    <property type="match status" value="1"/>
</dbReference>
<gene>
    <name evidence="9" type="ORF">H9747_09970</name>
</gene>
<feature type="domain" description="Glycoside hydrolase family 3 C-terminal" evidence="8">
    <location>
        <begin position="505"/>
        <end position="709"/>
    </location>
</feature>
<keyword evidence="6" id="KW-0326">Glycosidase</keyword>
<evidence type="ECO:0000259" key="7">
    <source>
        <dbReference type="Pfam" id="PF00933"/>
    </source>
</evidence>
<sequence length="746" mass="83708">MKEKASSRIHYYENSQGPVIGTCSDKVIREDGLYFRDINGDGKLNTYKDWRKSPEERARALAEDLSAEEKIGLLFLNSWKMGMEQEDKDFVDETGLLDEKPVEKGSSIFATSSTVGTTETIKDWKVRTFILRSNPKPDELADWINEMNSLAEEGEHFIPVMVVSNSRNENGEVVFGMNDASGVFAAWPGTMGIAAAVKGDGIHIIDDFADCIRREWDAVGMKKGYMYMADCATDPRWQRTYGTFGEDPKLIKEIFEHLIPGVQGSQEGLTPDGVAMTVKHFPGGSARENGFDPHYRQGQWNVYQTKNSLETYHIPPFEAAIEKNASSIMPYYAKPSREKSADQYDLQGNPIEWKPVGFAFNDYFIQELLKKQMGFKGYINSDSGIVQNMAWGVEELEVCERVALAVHAGVDIISGSYDIEAAKEAYRRGKEGYYTTQGHKVPEGYTVEQVTLSDQALTQAAAHTLREKFELGLFENPYRDPRKAVEVVATKKDWENAADVHRKSVVLLKNQGTLPLTEEKTEGKKVYAQCFNKKEEDGVKATEELKKMLEKEKRITLTDKPEEADYALLFLTPSSGEYFNATPGYLELEICDGKEVCDVDEEGRPAKTTHTETTLSGAKKISEIAKTVHDRGRKVIANINFTLAWEVGTVEPYADGLLAGFDTYPWAVLDVIFGRFSPVGKMPITLPKDDSVLKVSPEGVCISPNDVPGYDKDKYMPEKMKDENGKAYAYRDSAGNYYELNFGLQY</sequence>
<dbReference type="Pfam" id="PF00933">
    <property type="entry name" value="Glyco_hydro_3"/>
    <property type="match status" value="1"/>
</dbReference>
<reference evidence="9" key="2">
    <citation type="submission" date="2021-04" db="EMBL/GenBank/DDBJ databases">
        <authorList>
            <person name="Gilroy R."/>
        </authorList>
    </citation>
    <scope>NUCLEOTIDE SEQUENCE</scope>
    <source>
        <strain evidence="9">CHK195-9823</strain>
    </source>
</reference>
<proteinExistence type="inferred from homology"/>
<evidence type="ECO:0000313" key="10">
    <source>
        <dbReference type="Proteomes" id="UP000886814"/>
    </source>
</evidence>
<dbReference type="SUPFAM" id="SSF51445">
    <property type="entry name" value="(Trans)glycosidases"/>
    <property type="match status" value="1"/>
</dbReference>
<dbReference type="InterPro" id="IPR002772">
    <property type="entry name" value="Glyco_hydro_3_C"/>
</dbReference>
<evidence type="ECO:0000256" key="6">
    <source>
        <dbReference type="ARBA" id="ARBA00023295"/>
    </source>
</evidence>
<dbReference type="GO" id="GO:0008422">
    <property type="term" value="F:beta-glucosidase activity"/>
    <property type="evidence" value="ECO:0007669"/>
    <property type="project" value="UniProtKB-EC"/>
</dbReference>